<dbReference type="PRINTS" id="PR00765">
    <property type="entry name" value="CRBOXYPTASEA"/>
</dbReference>
<dbReference type="InterPro" id="IPR003146">
    <property type="entry name" value="M14A_act_pep"/>
</dbReference>
<dbReference type="Pfam" id="PF02244">
    <property type="entry name" value="Propep_M14"/>
    <property type="match status" value="1"/>
</dbReference>
<dbReference type="Gene3D" id="3.40.630.10">
    <property type="entry name" value="Zn peptidases"/>
    <property type="match status" value="1"/>
</dbReference>
<evidence type="ECO:0000256" key="9">
    <source>
        <dbReference type="ARBA" id="ARBA00022801"/>
    </source>
</evidence>
<comment type="cofactor">
    <cofactor evidence="1">
        <name>Zn(2+)</name>
        <dbReference type="ChEBI" id="CHEBI:29105"/>
    </cofactor>
</comment>
<dbReference type="GO" id="GO:0005615">
    <property type="term" value="C:extracellular space"/>
    <property type="evidence" value="ECO:0007669"/>
    <property type="project" value="TreeGrafter"/>
</dbReference>
<evidence type="ECO:0000256" key="4">
    <source>
        <dbReference type="ARBA" id="ARBA00022525"/>
    </source>
</evidence>
<evidence type="ECO:0000256" key="3">
    <source>
        <dbReference type="ARBA" id="ARBA00005988"/>
    </source>
</evidence>
<keyword evidence="4" id="KW-0964">Secreted</keyword>
<comment type="subcellular location">
    <subcellularLocation>
        <location evidence="2">Secreted</location>
    </subcellularLocation>
</comment>
<gene>
    <name evidence="16" type="ORF">B4U79_06057</name>
</gene>
<sequence>PKNYSGHQVLRVIPKNSYHIRSLKTLREKYKLNFWSATIKINSSILIQVSPNQQTPVRRYLHDSFVPYVIVIFDLQQTIDRQYNDHKRTQVKHHSQFDVSSYHTFDEIIEYLSLLNDHENVNLIVIGNSTENRSLYVAEIKSNKAKDDRSAVFIECGIHAREWISPAACLFIINQLLNDPSLHELREQYVFYILPVLNPDGYEYTWTHDRLWRKTRSKPKGVERIYDSCIGVDLNRNFGYATARAGTHTSNQPCEETYIGMKPFSEPEARALRDFLTRLKANKTHILAMYISLHSYGQVWTYPYAHTIEEPRNKRKLDTLAKIGSSAISKVHNTYWTYGSAARAIYKASGVSFDWVFDEIGFNYSFAIEMRDRGLNGFVLPKSEIISAASETWQGIKTVLFYLLERNQDSLKPNENKLKLFKY</sequence>
<evidence type="ECO:0000313" key="16">
    <source>
        <dbReference type="EMBL" id="RWS11533.1"/>
    </source>
</evidence>
<dbReference type="OrthoDB" id="3626597at2759"/>
<dbReference type="PROSITE" id="PS52035">
    <property type="entry name" value="PEPTIDASE_M14"/>
    <property type="match status" value="1"/>
</dbReference>
<evidence type="ECO:0000256" key="11">
    <source>
        <dbReference type="ARBA" id="ARBA00023049"/>
    </source>
</evidence>
<feature type="active site" description="Proton donor/acceptor" evidence="14">
    <location>
        <position position="369"/>
    </location>
</feature>
<keyword evidence="10" id="KW-0862">Zinc</keyword>
<name>A0A443R8D7_9ACAR</name>
<dbReference type="GO" id="GO:0008270">
    <property type="term" value="F:zinc ion binding"/>
    <property type="evidence" value="ECO:0007669"/>
    <property type="project" value="InterPro"/>
</dbReference>
<evidence type="ECO:0000256" key="12">
    <source>
        <dbReference type="ARBA" id="ARBA00023157"/>
    </source>
</evidence>
<comment type="similarity">
    <text evidence="3 14">Belongs to the peptidase M14 family.</text>
</comment>
<accession>A0A443R8D7</accession>
<keyword evidence="8" id="KW-0732">Signal</keyword>
<dbReference type="InterPro" id="IPR000834">
    <property type="entry name" value="Peptidase_M14"/>
</dbReference>
<evidence type="ECO:0000256" key="14">
    <source>
        <dbReference type="PROSITE-ProRule" id="PRU01379"/>
    </source>
</evidence>
<proteinExistence type="inferred from homology"/>
<evidence type="ECO:0000256" key="1">
    <source>
        <dbReference type="ARBA" id="ARBA00001947"/>
    </source>
</evidence>
<keyword evidence="12" id="KW-1015">Disulfide bond</keyword>
<dbReference type="SUPFAM" id="SSF54897">
    <property type="entry name" value="Protease propeptides/inhibitors"/>
    <property type="match status" value="1"/>
</dbReference>
<feature type="non-terminal residue" evidence="16">
    <location>
        <position position="1"/>
    </location>
</feature>
<evidence type="ECO:0000256" key="7">
    <source>
        <dbReference type="ARBA" id="ARBA00022723"/>
    </source>
</evidence>
<feature type="non-terminal residue" evidence="16">
    <location>
        <position position="423"/>
    </location>
</feature>
<evidence type="ECO:0000256" key="13">
    <source>
        <dbReference type="ARBA" id="ARBA00057299"/>
    </source>
</evidence>
<dbReference type="CDD" id="cd03860">
    <property type="entry name" value="M14_CP_A-B_like"/>
    <property type="match status" value="1"/>
</dbReference>
<evidence type="ECO:0000256" key="8">
    <source>
        <dbReference type="ARBA" id="ARBA00022729"/>
    </source>
</evidence>
<comment type="caution">
    <text evidence="16">The sequence shown here is derived from an EMBL/GenBank/DDBJ whole genome shotgun (WGS) entry which is preliminary data.</text>
</comment>
<dbReference type="FunFam" id="3.40.630.10:FF:000040">
    <property type="entry name" value="zinc carboxypeptidase"/>
    <property type="match status" value="1"/>
</dbReference>
<dbReference type="Gene3D" id="3.30.70.340">
    <property type="entry name" value="Metallocarboxypeptidase-like"/>
    <property type="match status" value="1"/>
</dbReference>
<dbReference type="PANTHER" id="PTHR11705:SF140">
    <property type="entry name" value="FI02848P-RELATED"/>
    <property type="match status" value="1"/>
</dbReference>
<dbReference type="AlphaFoldDB" id="A0A443R8D7"/>
<dbReference type="GO" id="GO:0006508">
    <property type="term" value="P:proteolysis"/>
    <property type="evidence" value="ECO:0007669"/>
    <property type="project" value="UniProtKB-KW"/>
</dbReference>
<protein>
    <submittedName>
        <fullName evidence="16">Carboxypeptidase A2-like isoform X1</fullName>
    </submittedName>
</protein>
<evidence type="ECO:0000259" key="15">
    <source>
        <dbReference type="PROSITE" id="PS52035"/>
    </source>
</evidence>
<evidence type="ECO:0000256" key="6">
    <source>
        <dbReference type="ARBA" id="ARBA00022670"/>
    </source>
</evidence>
<evidence type="ECO:0000256" key="2">
    <source>
        <dbReference type="ARBA" id="ARBA00004613"/>
    </source>
</evidence>
<organism evidence="16 17">
    <name type="scientific">Dinothrombium tinctorium</name>
    <dbReference type="NCBI Taxonomy" id="1965070"/>
    <lineage>
        <taxon>Eukaryota</taxon>
        <taxon>Metazoa</taxon>
        <taxon>Ecdysozoa</taxon>
        <taxon>Arthropoda</taxon>
        <taxon>Chelicerata</taxon>
        <taxon>Arachnida</taxon>
        <taxon>Acari</taxon>
        <taxon>Acariformes</taxon>
        <taxon>Trombidiformes</taxon>
        <taxon>Prostigmata</taxon>
        <taxon>Anystina</taxon>
        <taxon>Parasitengona</taxon>
        <taxon>Trombidioidea</taxon>
        <taxon>Trombidiidae</taxon>
        <taxon>Dinothrombium</taxon>
    </lineage>
</organism>
<keyword evidence="6" id="KW-0645">Protease</keyword>
<dbReference type="InterPro" id="IPR036990">
    <property type="entry name" value="M14A-like_propep"/>
</dbReference>
<dbReference type="SUPFAM" id="SSF53187">
    <property type="entry name" value="Zn-dependent exopeptidases"/>
    <property type="match status" value="1"/>
</dbReference>
<reference evidence="16 17" key="1">
    <citation type="journal article" date="2018" name="Gigascience">
        <title>Genomes of trombidid mites reveal novel predicted allergens and laterally-transferred genes associated with secondary metabolism.</title>
        <authorList>
            <person name="Dong X."/>
            <person name="Chaisiri K."/>
            <person name="Xia D."/>
            <person name="Armstrong S.D."/>
            <person name="Fang Y."/>
            <person name="Donnelly M.J."/>
            <person name="Kadowaki T."/>
            <person name="McGarry J.W."/>
            <person name="Darby A.C."/>
            <person name="Makepeace B.L."/>
        </authorList>
    </citation>
    <scope>NUCLEOTIDE SEQUENCE [LARGE SCALE GENOMIC DNA]</scope>
    <source>
        <strain evidence="16">UoL-WK</strain>
    </source>
</reference>
<dbReference type="PANTHER" id="PTHR11705">
    <property type="entry name" value="PROTEASE FAMILY M14 CARBOXYPEPTIDASE A,B"/>
    <property type="match status" value="1"/>
</dbReference>
<evidence type="ECO:0000256" key="10">
    <source>
        <dbReference type="ARBA" id="ARBA00022833"/>
    </source>
</evidence>
<evidence type="ECO:0000256" key="5">
    <source>
        <dbReference type="ARBA" id="ARBA00022645"/>
    </source>
</evidence>
<dbReference type="Pfam" id="PF00246">
    <property type="entry name" value="Peptidase_M14"/>
    <property type="match status" value="1"/>
</dbReference>
<evidence type="ECO:0000313" key="17">
    <source>
        <dbReference type="Proteomes" id="UP000285301"/>
    </source>
</evidence>
<dbReference type="SMART" id="SM00631">
    <property type="entry name" value="Zn_pept"/>
    <property type="match status" value="1"/>
</dbReference>
<keyword evidence="17" id="KW-1185">Reference proteome</keyword>
<comment type="function">
    <text evidence="13">Involved in the digestion of the blood meal.</text>
</comment>
<feature type="domain" description="Peptidase M14" evidence="15">
    <location>
        <begin position="101"/>
        <end position="403"/>
    </location>
</feature>
<dbReference type="Proteomes" id="UP000285301">
    <property type="component" value="Unassembled WGS sequence"/>
</dbReference>
<dbReference type="GO" id="GO:0004181">
    <property type="term" value="F:metallocarboxypeptidase activity"/>
    <property type="evidence" value="ECO:0007669"/>
    <property type="project" value="InterPro"/>
</dbReference>
<keyword evidence="5 16" id="KW-0121">Carboxypeptidase</keyword>
<keyword evidence="9" id="KW-0378">Hydrolase</keyword>
<keyword evidence="7" id="KW-0479">Metal-binding</keyword>
<dbReference type="EMBL" id="NCKU01001667">
    <property type="protein sequence ID" value="RWS11533.1"/>
    <property type="molecule type" value="Genomic_DNA"/>
</dbReference>
<keyword evidence="11" id="KW-0482">Metalloprotease</keyword>